<dbReference type="RefSeq" id="WP_091336044.1">
    <property type="nucleotide sequence ID" value="NZ_FNYC01000003.1"/>
</dbReference>
<dbReference type="Pfam" id="PF09299">
    <property type="entry name" value="Mu-transpos_C"/>
    <property type="match status" value="1"/>
</dbReference>
<evidence type="ECO:0000256" key="1">
    <source>
        <dbReference type="SAM" id="MobiDB-lite"/>
    </source>
</evidence>
<protein>
    <submittedName>
        <fullName evidence="3">Putative transposase</fullName>
    </submittedName>
</protein>
<dbReference type="InterPro" id="IPR009004">
    <property type="entry name" value="Transposase_Mu_C"/>
</dbReference>
<dbReference type="STRING" id="529704.SAMN02927913_1782"/>
<dbReference type="EMBL" id="FNYC01000003">
    <property type="protein sequence ID" value="SEI89006.1"/>
    <property type="molecule type" value="Genomic_DNA"/>
</dbReference>
<dbReference type="SUPFAM" id="SSF50610">
    <property type="entry name" value="mu transposase, C-terminal domain"/>
    <property type="match status" value="1"/>
</dbReference>
<gene>
    <name evidence="3" type="ORF">SAMN04487997_1942</name>
</gene>
<accession>A0A1H6UBQ3</accession>
<dbReference type="PROSITE" id="PS50994">
    <property type="entry name" value="INTEGRASE"/>
    <property type="match status" value="1"/>
</dbReference>
<name>A0A1H6UBQ3_9GAMM</name>
<dbReference type="InterPro" id="IPR012337">
    <property type="entry name" value="RNaseH-like_sf"/>
</dbReference>
<dbReference type="Gene3D" id="3.30.420.10">
    <property type="entry name" value="Ribonuclease H-like superfamily/Ribonuclease H"/>
    <property type="match status" value="1"/>
</dbReference>
<dbReference type="AlphaFoldDB" id="A0A1H6UBQ3"/>
<dbReference type="Proteomes" id="UP000199420">
    <property type="component" value="Unassembled WGS sequence"/>
</dbReference>
<evidence type="ECO:0000313" key="4">
    <source>
        <dbReference type="Proteomes" id="UP000199420"/>
    </source>
</evidence>
<evidence type="ECO:0000259" key="2">
    <source>
        <dbReference type="PROSITE" id="PS50994"/>
    </source>
</evidence>
<dbReference type="InterPro" id="IPR015378">
    <property type="entry name" value="Transposase-like_Mu_C"/>
</dbReference>
<dbReference type="InterPro" id="IPR036397">
    <property type="entry name" value="RNaseH_sf"/>
</dbReference>
<dbReference type="OrthoDB" id="501284at2"/>
<feature type="domain" description="Integrase catalytic" evidence="2">
    <location>
        <begin position="208"/>
        <end position="417"/>
    </location>
</feature>
<dbReference type="InterPro" id="IPR001584">
    <property type="entry name" value="Integrase_cat-core"/>
</dbReference>
<proteinExistence type="predicted"/>
<keyword evidence="4" id="KW-1185">Reference proteome</keyword>
<dbReference type="SUPFAM" id="SSF53098">
    <property type="entry name" value="Ribonuclease H-like"/>
    <property type="match status" value="1"/>
</dbReference>
<reference evidence="3 4" key="1">
    <citation type="submission" date="2016-10" db="EMBL/GenBank/DDBJ databases">
        <authorList>
            <person name="de Groot N.N."/>
        </authorList>
    </citation>
    <scope>NUCLEOTIDE SEQUENCE [LARGE SCALE GENOMIC DNA]</scope>
    <source>
        <strain evidence="3 4">DSM 26515</strain>
    </source>
</reference>
<sequence length="588" mass="66588">MSKYVPGSRWLLNDRLVEVDGPLSLNQVQVRDIETGLLQSAAHAELTLEPTEKTKGQLTNIMKAEWDRALAMARAFAPHTASASLPQDVTREVAERFGFSERQVRRYRKRYQVVPLVTTLVRACGGRPRGAHLLEPRVEALILHVINKHYACRERASKQEICERVRLLCIRLKWAPPNAKTIKARIQEQEGYPLARKQLGPKSARQRFEPRPGKLVVETALALVQIDHTLADLELIDAVDPSRVIGRPWLTLAIDVATRVVLGYYLSMDAPSAVSVAMCIAHAMQPKPEDRLSPGRWPMYGKPVCILVDNGKDFRSQALQRGCEQHGIELRWRPVRTPHYGAHIERLMGTFMRMVHTLPGTTFSNVKARGDYPSEAKACYTLEDFRGWLVERICHTYHVSRHRTLGEPPLIAWERSFRNEDGTFRTPPLPAGADTLRSDFYPFEYRRMQRTGVQFRCSRYWNDALAPFVHPERQLAVHYHPNDASRVWVRTEEGALIEALPVAGRAVAEQRQVTLSAQDMERLDALKAEGYAESDAIKERAQGRARQRSSSNPQKRKAAGAGARPSSTRERPKPPLNRASISVEVLDV</sequence>
<organism evidence="3 4">
    <name type="scientific">Frateuria terrea</name>
    <dbReference type="NCBI Taxonomy" id="529704"/>
    <lineage>
        <taxon>Bacteria</taxon>
        <taxon>Pseudomonadati</taxon>
        <taxon>Pseudomonadota</taxon>
        <taxon>Gammaproteobacteria</taxon>
        <taxon>Lysobacterales</taxon>
        <taxon>Rhodanobacteraceae</taxon>
        <taxon>Frateuria</taxon>
    </lineage>
</organism>
<feature type="region of interest" description="Disordered" evidence="1">
    <location>
        <begin position="534"/>
        <end position="588"/>
    </location>
</feature>
<dbReference type="GO" id="GO:0003676">
    <property type="term" value="F:nucleic acid binding"/>
    <property type="evidence" value="ECO:0007669"/>
    <property type="project" value="InterPro"/>
</dbReference>
<evidence type="ECO:0000313" key="3">
    <source>
        <dbReference type="EMBL" id="SEI89006.1"/>
    </source>
</evidence>
<dbReference type="GO" id="GO:0015074">
    <property type="term" value="P:DNA integration"/>
    <property type="evidence" value="ECO:0007669"/>
    <property type="project" value="InterPro"/>
</dbReference>